<gene>
    <name evidence="2" type="ORF">OQZ29_13145</name>
</gene>
<evidence type="ECO:0000313" key="2">
    <source>
        <dbReference type="EMBL" id="MCX3265700.1"/>
    </source>
</evidence>
<dbReference type="RefSeq" id="WP_010603061.1">
    <property type="nucleotide sequence ID" value="NZ_JAPJUH010000004.1"/>
</dbReference>
<reference evidence="2" key="1">
    <citation type="submission" date="2022-11" db="EMBL/GenBank/DDBJ databases">
        <authorList>
            <person name="Graham C."/>
            <person name="Newman J.D."/>
        </authorList>
    </citation>
    <scope>NUCLEOTIDE SEQUENCE</scope>
    <source>
        <strain evidence="2">DSM 19486</strain>
    </source>
</reference>
<keyword evidence="1" id="KW-1133">Transmembrane helix</keyword>
<feature type="transmembrane region" description="Helical" evidence="1">
    <location>
        <begin position="118"/>
        <end position="141"/>
    </location>
</feature>
<proteinExistence type="predicted"/>
<sequence>MFISLSIITVVELLCFILGLITLLGDKKPLWRNTLIFLLIVCLTEVILGRWAARKFHNNIFIYNIYTLFEAGFISAGIYQCLKKYINPTKIITIGLVIFYVTYIAFFVTHGISPYNTWAASILAVIFVLYCLYYYYLVISADELMEINTSPEFWWMTAVLFFYFGSTTGNLFHELFTSIVIGKFSIRGHLFNVLNVIFYSLWAYSFICRIKQRRLQS</sequence>
<feature type="transmembrane region" description="Helical" evidence="1">
    <location>
        <begin position="36"/>
        <end position="54"/>
    </location>
</feature>
<evidence type="ECO:0000256" key="1">
    <source>
        <dbReference type="SAM" id="Phobius"/>
    </source>
</evidence>
<dbReference type="EMBL" id="JAPJUH010000004">
    <property type="protein sequence ID" value="MCX3265700.1"/>
    <property type="molecule type" value="Genomic_DNA"/>
</dbReference>
<feature type="transmembrane region" description="Helical" evidence="1">
    <location>
        <begin position="184"/>
        <end position="207"/>
    </location>
</feature>
<dbReference type="AlphaFoldDB" id="A0A9X3DEH8"/>
<keyword evidence="1" id="KW-0472">Membrane</keyword>
<comment type="caution">
    <text evidence="2">The sequence shown here is derived from an EMBL/GenBank/DDBJ whole genome shotgun (WGS) entry which is preliminary data.</text>
</comment>
<feature type="transmembrane region" description="Helical" evidence="1">
    <location>
        <begin position="153"/>
        <end position="172"/>
    </location>
</feature>
<dbReference type="Proteomes" id="UP001142592">
    <property type="component" value="Unassembled WGS sequence"/>
</dbReference>
<name>A0A9X3DEH8_9SPHI</name>
<protein>
    <submittedName>
        <fullName evidence="2">Uncharacterized protein</fullName>
    </submittedName>
</protein>
<keyword evidence="3" id="KW-1185">Reference proteome</keyword>
<feature type="transmembrane region" description="Helical" evidence="1">
    <location>
        <begin position="91"/>
        <end position="112"/>
    </location>
</feature>
<organism evidence="2 3">
    <name type="scientific">Pedobacter agri</name>
    <dbReference type="NCBI Taxonomy" id="454586"/>
    <lineage>
        <taxon>Bacteria</taxon>
        <taxon>Pseudomonadati</taxon>
        <taxon>Bacteroidota</taxon>
        <taxon>Sphingobacteriia</taxon>
        <taxon>Sphingobacteriales</taxon>
        <taxon>Sphingobacteriaceae</taxon>
        <taxon>Pedobacter</taxon>
    </lineage>
</organism>
<accession>A0A9X3DEH8</accession>
<keyword evidence="1" id="KW-0812">Transmembrane</keyword>
<feature type="transmembrane region" description="Helical" evidence="1">
    <location>
        <begin position="6"/>
        <end position="24"/>
    </location>
</feature>
<evidence type="ECO:0000313" key="3">
    <source>
        <dbReference type="Proteomes" id="UP001142592"/>
    </source>
</evidence>